<keyword evidence="1" id="KW-0812">Transmembrane</keyword>
<keyword evidence="1" id="KW-0472">Membrane</keyword>
<comment type="caution">
    <text evidence="2">The sequence shown here is derived from an EMBL/GenBank/DDBJ whole genome shotgun (WGS) entry which is preliminary data.</text>
</comment>
<accession>A0ABV0WRS4</accession>
<protein>
    <submittedName>
        <fullName evidence="2">Uncharacterized protein</fullName>
    </submittedName>
</protein>
<dbReference type="EMBL" id="JAHRIM010062256">
    <property type="protein sequence ID" value="MEQ2271598.1"/>
    <property type="molecule type" value="Genomic_DNA"/>
</dbReference>
<feature type="transmembrane region" description="Helical" evidence="1">
    <location>
        <begin position="39"/>
        <end position="59"/>
    </location>
</feature>
<gene>
    <name evidence="2" type="ORF">XENORESO_006491</name>
</gene>
<feature type="transmembrane region" description="Helical" evidence="1">
    <location>
        <begin position="66"/>
        <end position="84"/>
    </location>
</feature>
<evidence type="ECO:0000256" key="1">
    <source>
        <dbReference type="SAM" id="Phobius"/>
    </source>
</evidence>
<name>A0ABV0WRS4_9TELE</name>
<proteinExistence type="predicted"/>
<evidence type="ECO:0000313" key="2">
    <source>
        <dbReference type="EMBL" id="MEQ2271598.1"/>
    </source>
</evidence>
<sequence>MESEIVADFTFDLVGQLENGTSISLYLLLSLPLSVSTSFFVPLLICCSFVPLFVCTSIYTSICLPFCLYVPPSVCTLFCLYIHLIEENQKIQLLAKVQHL</sequence>
<keyword evidence="1" id="KW-1133">Transmembrane helix</keyword>
<reference evidence="2 3" key="1">
    <citation type="submission" date="2021-06" db="EMBL/GenBank/DDBJ databases">
        <authorList>
            <person name="Palmer J.M."/>
        </authorList>
    </citation>
    <scope>NUCLEOTIDE SEQUENCE [LARGE SCALE GENOMIC DNA]</scope>
    <source>
        <strain evidence="2 3">XR_2019</strain>
        <tissue evidence="2">Muscle</tissue>
    </source>
</reference>
<organism evidence="2 3">
    <name type="scientific">Xenotaenia resolanae</name>
    <dbReference type="NCBI Taxonomy" id="208358"/>
    <lineage>
        <taxon>Eukaryota</taxon>
        <taxon>Metazoa</taxon>
        <taxon>Chordata</taxon>
        <taxon>Craniata</taxon>
        <taxon>Vertebrata</taxon>
        <taxon>Euteleostomi</taxon>
        <taxon>Actinopterygii</taxon>
        <taxon>Neopterygii</taxon>
        <taxon>Teleostei</taxon>
        <taxon>Neoteleostei</taxon>
        <taxon>Acanthomorphata</taxon>
        <taxon>Ovalentaria</taxon>
        <taxon>Atherinomorphae</taxon>
        <taxon>Cyprinodontiformes</taxon>
        <taxon>Goodeidae</taxon>
        <taxon>Xenotaenia</taxon>
    </lineage>
</organism>
<dbReference type="Proteomes" id="UP001444071">
    <property type="component" value="Unassembled WGS sequence"/>
</dbReference>
<evidence type="ECO:0000313" key="3">
    <source>
        <dbReference type="Proteomes" id="UP001444071"/>
    </source>
</evidence>
<keyword evidence="3" id="KW-1185">Reference proteome</keyword>